<evidence type="ECO:0000256" key="5">
    <source>
        <dbReference type="ARBA" id="ARBA00023049"/>
    </source>
</evidence>
<evidence type="ECO:0000313" key="8">
    <source>
        <dbReference type="EMBL" id="EKY00345.1"/>
    </source>
</evidence>
<protein>
    <submittedName>
        <fullName evidence="8">Peptidase M16 inactive domain protein</fullName>
    </submittedName>
</protein>
<keyword evidence="4" id="KW-0862">Zinc</keyword>
<name>L1NAR4_9PORP</name>
<evidence type="ECO:0000256" key="3">
    <source>
        <dbReference type="ARBA" id="ARBA00022801"/>
    </source>
</evidence>
<gene>
    <name evidence="8" type="ORF">HMPREF9134_01679</name>
</gene>
<evidence type="ECO:0000256" key="4">
    <source>
        <dbReference type="ARBA" id="ARBA00022833"/>
    </source>
</evidence>
<dbReference type="PATRIC" id="fig|1127696.3.peg.1518"/>
<proteinExistence type="inferred from homology"/>
<dbReference type="Gene3D" id="3.30.830.10">
    <property type="entry name" value="Metalloenzyme, LuxS/M16 peptidase-like"/>
    <property type="match status" value="4"/>
</dbReference>
<dbReference type="HOGENOM" id="CLU_008156_0_0_10"/>
<feature type="domain" description="Peptidase M16 C-terminal" evidence="7">
    <location>
        <begin position="217"/>
        <end position="401"/>
    </location>
</feature>
<dbReference type="GO" id="GO:0008237">
    <property type="term" value="F:metallopeptidase activity"/>
    <property type="evidence" value="ECO:0007669"/>
    <property type="project" value="UniProtKB-KW"/>
</dbReference>
<dbReference type="RefSeq" id="WP_005467813.1">
    <property type="nucleotide sequence ID" value="NZ_KB291032.1"/>
</dbReference>
<evidence type="ECO:0000256" key="1">
    <source>
        <dbReference type="ARBA" id="ARBA00007261"/>
    </source>
</evidence>
<evidence type="ECO:0000313" key="9">
    <source>
        <dbReference type="Proteomes" id="UP000010408"/>
    </source>
</evidence>
<dbReference type="PANTHER" id="PTHR43690:SF17">
    <property type="entry name" value="PROTEIN YHJJ"/>
    <property type="match status" value="1"/>
</dbReference>
<dbReference type="STRING" id="1127696.HMPREF9134_01679"/>
<organism evidence="8 9">
    <name type="scientific">Porphyromonas catoniae F0037</name>
    <dbReference type="NCBI Taxonomy" id="1127696"/>
    <lineage>
        <taxon>Bacteria</taxon>
        <taxon>Pseudomonadati</taxon>
        <taxon>Bacteroidota</taxon>
        <taxon>Bacteroidia</taxon>
        <taxon>Bacteroidales</taxon>
        <taxon>Porphyromonadaceae</taxon>
        <taxon>Porphyromonas</taxon>
    </lineage>
</organism>
<dbReference type="eggNOG" id="COG0612">
    <property type="taxonomic scope" value="Bacteria"/>
</dbReference>
<dbReference type="Proteomes" id="UP000010408">
    <property type="component" value="Unassembled WGS sequence"/>
</dbReference>
<accession>L1NAR4</accession>
<keyword evidence="2" id="KW-0645">Protease</keyword>
<dbReference type="PANTHER" id="PTHR43690">
    <property type="entry name" value="NARDILYSIN"/>
    <property type="match status" value="1"/>
</dbReference>
<reference evidence="8 9" key="1">
    <citation type="submission" date="2012-05" db="EMBL/GenBank/DDBJ databases">
        <authorList>
            <person name="Weinstock G."/>
            <person name="Sodergren E."/>
            <person name="Lobos E.A."/>
            <person name="Fulton L."/>
            <person name="Fulton R."/>
            <person name="Courtney L."/>
            <person name="Fronick C."/>
            <person name="O'Laughlin M."/>
            <person name="Godfrey J."/>
            <person name="Wilson R.M."/>
            <person name="Miner T."/>
            <person name="Farmer C."/>
            <person name="Delehaunty K."/>
            <person name="Cordes M."/>
            <person name="Minx P."/>
            <person name="Tomlinson C."/>
            <person name="Chen J."/>
            <person name="Wollam A."/>
            <person name="Pepin K.H."/>
            <person name="Bhonagiri V."/>
            <person name="Zhang X."/>
            <person name="Suruliraj S."/>
            <person name="Warren W."/>
            <person name="Mitreva M."/>
            <person name="Mardis E.R."/>
            <person name="Wilson R.K."/>
        </authorList>
    </citation>
    <scope>NUCLEOTIDE SEQUENCE [LARGE SCALE GENOMIC DNA]</scope>
    <source>
        <strain evidence="8 9">F0037</strain>
    </source>
</reference>
<dbReference type="InterPro" id="IPR011249">
    <property type="entry name" value="Metalloenz_LuxS/M16"/>
</dbReference>
<dbReference type="EMBL" id="AMEQ01000040">
    <property type="protein sequence ID" value="EKY00345.1"/>
    <property type="molecule type" value="Genomic_DNA"/>
</dbReference>
<dbReference type="InterPro" id="IPR011765">
    <property type="entry name" value="Pept_M16_N"/>
</dbReference>
<dbReference type="InterPro" id="IPR050626">
    <property type="entry name" value="Peptidase_M16"/>
</dbReference>
<dbReference type="AlphaFoldDB" id="L1NAR4"/>
<dbReference type="InterPro" id="IPR007863">
    <property type="entry name" value="Peptidase_M16_C"/>
</dbReference>
<feature type="domain" description="Peptidase M16 C-terminal" evidence="7">
    <location>
        <begin position="700"/>
        <end position="881"/>
    </location>
</feature>
<feature type="domain" description="Peptidase M16 N-terminal" evidence="6">
    <location>
        <begin position="59"/>
        <end position="190"/>
    </location>
</feature>
<evidence type="ECO:0000256" key="2">
    <source>
        <dbReference type="ARBA" id="ARBA00022670"/>
    </source>
</evidence>
<keyword evidence="3" id="KW-0378">Hydrolase</keyword>
<evidence type="ECO:0000259" key="7">
    <source>
        <dbReference type="Pfam" id="PF05193"/>
    </source>
</evidence>
<dbReference type="Pfam" id="PF05193">
    <property type="entry name" value="Peptidase_M16_C"/>
    <property type="match status" value="2"/>
</dbReference>
<evidence type="ECO:0000259" key="6">
    <source>
        <dbReference type="Pfam" id="PF00675"/>
    </source>
</evidence>
<comment type="similarity">
    <text evidence="1">Belongs to the peptidase M16 family.</text>
</comment>
<keyword evidence="5" id="KW-0482">Metalloprotease</keyword>
<dbReference type="Pfam" id="PF00675">
    <property type="entry name" value="Peptidase_M16"/>
    <property type="match status" value="1"/>
</dbReference>
<dbReference type="SUPFAM" id="SSF63411">
    <property type="entry name" value="LuxS/MPP-like metallohydrolase"/>
    <property type="match status" value="4"/>
</dbReference>
<comment type="caution">
    <text evidence="8">The sequence shown here is derived from an EMBL/GenBank/DDBJ whole genome shotgun (WGS) entry which is preliminary data.</text>
</comment>
<dbReference type="GO" id="GO:0006508">
    <property type="term" value="P:proteolysis"/>
    <property type="evidence" value="ECO:0007669"/>
    <property type="project" value="UniProtKB-KW"/>
</dbReference>
<sequence length="952" mass="107382">MRLKQQIRTLFSALLLAGVAGGLLPLKAQEPGGGMPPLPIDSAVRIGKLPNGLTYFIRHNAEPKERAEFYIVQRVGSMQEEDSQQGLAHFLEHIAFNGTKNFPGKGIDHFLESIGASFGRNINAYTSFDETVYTLMNIPVPRKSVVDSCVLILHDWSNFISLEDKEIDLERGVIEEEWRSRDNGDMRNMTKMLELAFPNNKYGQRMPIGKMEIVRNFPYQVLRDYYKKWYRPDQQALVIVGDVDVDYTEDQIKKIFADIPAPVNPAERVYTEVPDNETPIVGIAADPEATQNSINICFKQDVTPLYVRATLLGPVEDYIKGVIAQMANQRFSDLVKKPNAPFTLASMDMGDFIVAKTKDAVNFDASFKEGAWEPALKALTAEIVRIRKYGFNKSEYDRAKKDFLVSIKNLYNERDKRKNDAWANEYVQYFINGGYLMDIASYYQLMNGVVEEITVEQINAALTELIPEKNVVVLMTSVEKPEVKLPSTSQLEAQFLSGMKQEVTPLKEEVSNQKLIDKLPMKGRIVKEEKNGKFGSTVWTLSNGTKVILKKTDYKDDEILLTGTRPGGSFNFSKPATLDLKVLNMVSDLGGLGKFDDSALEKALAGRIASAGLSVSELTDDVSGSTTKEDLETMLQLLYLNFTARRSDKEAFKAWQERMIAKLEADKANPLSTLMDSVPRFLYPNNPENYPLTESEVKAINYDRVLQLFRSRFANARGFQFVFVGNIDEAKLRPLVERYIASLPATKVTYKSFTDRVVRAIPGTHTKAYSQAMTTPTGIAVDILSTAGEYTHKELLIAATLQSILDQLYTKTIREDEGGTYGVGVRVNVSRYPTVHRSLTVQFQTDPTKVETLNKLVFKGLEDMIKQGPSEEYFTKAIANLGKEHAESLRKNNYWLNQLERYYTHGFDFVTDYEAQLKSIKTDDVKALVKSLYDSRDRIVITFQSTTAEAKK</sequence>
<dbReference type="GO" id="GO:0046872">
    <property type="term" value="F:metal ion binding"/>
    <property type="evidence" value="ECO:0007669"/>
    <property type="project" value="InterPro"/>
</dbReference>